<accession>A0A0L8AMX4</accession>
<evidence type="ECO:0000256" key="1">
    <source>
        <dbReference type="ARBA" id="ARBA00004651"/>
    </source>
</evidence>
<dbReference type="InterPro" id="IPR003838">
    <property type="entry name" value="ABC3_permease_C"/>
</dbReference>
<keyword evidence="5 6" id="KW-0472">Membrane</keyword>
<dbReference type="AlphaFoldDB" id="A0A0L8AMX4"/>
<dbReference type="PANTHER" id="PTHR30572">
    <property type="entry name" value="MEMBRANE COMPONENT OF TRANSPORTER-RELATED"/>
    <property type="match status" value="1"/>
</dbReference>
<organism evidence="9 10">
    <name type="scientific">Roseivirga seohaensis subsp. aquiponti</name>
    <dbReference type="NCBI Taxonomy" id="1566026"/>
    <lineage>
        <taxon>Bacteria</taxon>
        <taxon>Pseudomonadati</taxon>
        <taxon>Bacteroidota</taxon>
        <taxon>Cytophagia</taxon>
        <taxon>Cytophagales</taxon>
        <taxon>Roseivirgaceae</taxon>
        <taxon>Roseivirga</taxon>
    </lineage>
</organism>
<dbReference type="Pfam" id="PF02687">
    <property type="entry name" value="FtsX"/>
    <property type="match status" value="2"/>
</dbReference>
<reference evidence="10" key="1">
    <citation type="submission" date="2014-11" db="EMBL/GenBank/DDBJ databases">
        <title>Genome sequencing of Roseivirga sp. D-25.</title>
        <authorList>
            <person name="Selvaratnam C."/>
            <person name="Thevarajoo S."/>
            <person name="Goh K.M."/>
            <person name="Eee R."/>
            <person name="Chan K.-G."/>
            <person name="Chong C.S."/>
        </authorList>
    </citation>
    <scope>NUCLEOTIDE SEQUENCE [LARGE SCALE GENOMIC DNA]</scope>
    <source>
        <strain evidence="10">D-25</strain>
    </source>
</reference>
<evidence type="ECO:0000259" key="7">
    <source>
        <dbReference type="Pfam" id="PF02687"/>
    </source>
</evidence>
<dbReference type="PATRIC" id="fig|1566026.4.peg.2888"/>
<feature type="domain" description="ABC3 transporter permease C-terminal" evidence="7">
    <location>
        <begin position="664"/>
        <end position="766"/>
    </location>
</feature>
<evidence type="ECO:0000313" key="10">
    <source>
        <dbReference type="Proteomes" id="UP000036908"/>
    </source>
</evidence>
<name>A0A0L8AMX4_9BACT</name>
<evidence type="ECO:0000256" key="5">
    <source>
        <dbReference type="ARBA" id="ARBA00023136"/>
    </source>
</evidence>
<evidence type="ECO:0000256" key="2">
    <source>
        <dbReference type="ARBA" id="ARBA00022475"/>
    </source>
</evidence>
<evidence type="ECO:0000313" key="9">
    <source>
        <dbReference type="EMBL" id="KOF03709.1"/>
    </source>
</evidence>
<keyword evidence="10" id="KW-1185">Reference proteome</keyword>
<feature type="transmembrane region" description="Helical" evidence="6">
    <location>
        <begin position="657"/>
        <end position="679"/>
    </location>
</feature>
<feature type="transmembrane region" description="Helical" evidence="6">
    <location>
        <begin position="16"/>
        <end position="39"/>
    </location>
</feature>
<sequence length="783" mass="87483">MRLVKYTQRIFKRDKFFTLVNLLGLSLGMFCFLVTALYVRDEYTHDQWHENADRIYFPIIAMERGGGVSFNLYPTILIGDALKESSPGVENVVNIGMDGDAQFKIGGDWIETSSFVYTQPSLFDVFDFDLKYGNKITALSEPDNIVLSLEVAERYFSGRNPVGEFIEFKDIGRKIVSGVLKPIPSNSHLQFEILAPIDFNIEPYKSYKSNWNTGPGLNYIQLKEGYSLGQLKEDVQQVLAKHEGARYADQYQYISFADAYMSGETMRFNSKNMFGGQLKYIFIFALIGGLILIVACFNYINLTTARSLSRSKDIGIRKVIGASKKQLVFGQMMETLYVSSLALIIALIGLELLLPLINELIGKGLNLSFTHAFDILLLPLGLLTLVVLFSGIYPALTLSTFSLSSVLKGNSPKSGSTVFRKSLIVFQFLICCGLFTGALIIRGQANHMMNLDLGYNQENILSVSLTETKMGEKYQALKTALERIPAIDKVSGSPLPKLNSVTFFEVGEGEEKIPISAFYGVADKDFNEIMGLEILQGTDFSGLTESELATAVLINEKTVKVLGWDEPIGKKLSEGMIVRGVVKDFHYSSAHNEINTALIKYGVDEIQNIQFSFRQRDKEAVKAQVVGVFESFGVDEIFEMSEISDFFTDSYNKEAKLVSIFDVLTGLLVVIAFLGLFALSTFENQLRQKEIGIRKVLGASYLQLLNALNNRFLILIAIALIISVPITYYLINQWLSSFAYRIENLSPYFAMAIVSVVILAIAVLSIHSYMNARKNPVNVLRNE</sequence>
<feature type="transmembrane region" description="Helical" evidence="6">
    <location>
        <begin position="746"/>
        <end position="766"/>
    </location>
</feature>
<feature type="transmembrane region" description="Helical" evidence="6">
    <location>
        <begin position="335"/>
        <end position="357"/>
    </location>
</feature>
<dbReference type="Proteomes" id="UP000036908">
    <property type="component" value="Unassembled WGS sequence"/>
</dbReference>
<feature type="transmembrane region" description="Helical" evidence="6">
    <location>
        <begin position="280"/>
        <end position="302"/>
    </location>
</feature>
<dbReference type="RefSeq" id="WP_053222665.1">
    <property type="nucleotide sequence ID" value="NZ_JSVA01000006.1"/>
</dbReference>
<keyword evidence="3 6" id="KW-0812">Transmembrane</keyword>
<dbReference type="Pfam" id="PF12704">
    <property type="entry name" value="MacB_PCD"/>
    <property type="match status" value="1"/>
</dbReference>
<comment type="subcellular location">
    <subcellularLocation>
        <location evidence="1">Cell membrane</location>
        <topology evidence="1">Multi-pass membrane protein</topology>
    </subcellularLocation>
</comment>
<evidence type="ECO:0000256" key="3">
    <source>
        <dbReference type="ARBA" id="ARBA00022692"/>
    </source>
</evidence>
<dbReference type="EMBL" id="JSVA01000006">
    <property type="protein sequence ID" value="KOF03709.1"/>
    <property type="molecule type" value="Genomic_DNA"/>
</dbReference>
<dbReference type="GO" id="GO:0022857">
    <property type="term" value="F:transmembrane transporter activity"/>
    <property type="evidence" value="ECO:0007669"/>
    <property type="project" value="TreeGrafter"/>
</dbReference>
<evidence type="ECO:0000259" key="8">
    <source>
        <dbReference type="Pfam" id="PF12704"/>
    </source>
</evidence>
<feature type="transmembrane region" description="Helical" evidence="6">
    <location>
        <begin position="712"/>
        <end position="731"/>
    </location>
</feature>
<feature type="transmembrane region" description="Helical" evidence="6">
    <location>
        <begin position="422"/>
        <end position="441"/>
    </location>
</feature>
<dbReference type="InterPro" id="IPR050250">
    <property type="entry name" value="Macrolide_Exporter_MacB"/>
</dbReference>
<dbReference type="InterPro" id="IPR025857">
    <property type="entry name" value="MacB_PCD"/>
</dbReference>
<evidence type="ECO:0000256" key="4">
    <source>
        <dbReference type="ARBA" id="ARBA00022989"/>
    </source>
</evidence>
<proteinExistence type="predicted"/>
<keyword evidence="2" id="KW-1003">Cell membrane</keyword>
<protein>
    <recommendedName>
        <fullName evidence="11">ABC transporter permease</fullName>
    </recommendedName>
</protein>
<comment type="caution">
    <text evidence="9">The sequence shown here is derived from an EMBL/GenBank/DDBJ whole genome shotgun (WGS) entry which is preliminary data.</text>
</comment>
<dbReference type="OrthoDB" id="973312at2"/>
<feature type="transmembrane region" description="Helical" evidence="6">
    <location>
        <begin position="377"/>
        <end position="401"/>
    </location>
</feature>
<evidence type="ECO:0000256" key="6">
    <source>
        <dbReference type="SAM" id="Phobius"/>
    </source>
</evidence>
<evidence type="ECO:0008006" key="11">
    <source>
        <dbReference type="Google" id="ProtNLM"/>
    </source>
</evidence>
<feature type="domain" description="ABC3 transporter permease C-terminal" evidence="7">
    <location>
        <begin position="286"/>
        <end position="401"/>
    </location>
</feature>
<keyword evidence="4 6" id="KW-1133">Transmembrane helix</keyword>
<feature type="domain" description="MacB-like periplasmic core" evidence="8">
    <location>
        <begin position="18"/>
        <end position="237"/>
    </location>
</feature>
<gene>
    <name evidence="9" type="ORF">OB69_05320</name>
</gene>
<dbReference type="GO" id="GO:0005886">
    <property type="term" value="C:plasma membrane"/>
    <property type="evidence" value="ECO:0007669"/>
    <property type="project" value="UniProtKB-SubCell"/>
</dbReference>
<dbReference type="PANTHER" id="PTHR30572:SF18">
    <property type="entry name" value="ABC-TYPE MACROLIDE FAMILY EXPORT SYSTEM PERMEASE COMPONENT 2"/>
    <property type="match status" value="1"/>
</dbReference>